<dbReference type="AlphaFoldDB" id="A0A8B9GUU4"/>
<dbReference type="InterPro" id="IPR032466">
    <property type="entry name" value="Metal_Hydrolase"/>
</dbReference>
<evidence type="ECO:0000256" key="3">
    <source>
        <dbReference type="ARBA" id="ARBA00006676"/>
    </source>
</evidence>
<dbReference type="Gene3D" id="3.20.20.140">
    <property type="entry name" value="Metal-dependent hydrolases"/>
    <property type="match status" value="2"/>
</dbReference>
<dbReference type="SUPFAM" id="SSF51556">
    <property type="entry name" value="Metallo-dependent hydrolases"/>
    <property type="match status" value="1"/>
</dbReference>
<comment type="pathway">
    <text evidence="2">Purine metabolism; IMP biosynthesis via salvage pathway; IMP from AMP: step 1/1.</text>
</comment>
<dbReference type="InterPro" id="IPR006650">
    <property type="entry name" value="A/AMP_deam_AS"/>
</dbReference>
<dbReference type="GO" id="GO:0032264">
    <property type="term" value="P:IMP salvage"/>
    <property type="evidence" value="ECO:0007669"/>
    <property type="project" value="UniProtKB-UniPathway"/>
</dbReference>
<comment type="similarity">
    <text evidence="3">Belongs to the metallo-dependent hydrolases superfamily. Adenosine and AMP deaminases family.</text>
</comment>
<dbReference type="InterPro" id="IPR006329">
    <property type="entry name" value="AMPD"/>
</dbReference>
<dbReference type="PROSITE" id="PS00485">
    <property type="entry name" value="A_DEAMINASE"/>
    <property type="match status" value="1"/>
</dbReference>
<evidence type="ECO:0000313" key="10">
    <source>
        <dbReference type="Proteomes" id="UP000694621"/>
    </source>
</evidence>
<keyword evidence="6" id="KW-0378">Hydrolase</keyword>
<accession>A0A8B9GUU4</accession>
<reference evidence="9" key="1">
    <citation type="submission" date="2025-08" db="UniProtKB">
        <authorList>
            <consortium name="Ensembl"/>
        </authorList>
    </citation>
    <scope>IDENTIFICATION</scope>
</reference>
<evidence type="ECO:0000313" key="9">
    <source>
        <dbReference type="Ensembl" id="ENSAMXP00005002549.1"/>
    </source>
</evidence>
<sequence length="345" mass="40315">CSEAYVNRCMSPSVMADLEESKYQNVELRLSIYGRSRDEWDKLAQWAVKHQVYSDNVRWLVQVPRLFDVYHTKRQLSTFQEMLENIFLPLFEATINPSSHPDLHLYLQHVVGFDSVDDESKPEQHIFNLDSPLPANWIEEDNPPYSYYLYYMYANMTVLNHLRRKRNFNTFVLRPHCGEAGPIHHLVSGFMLSENISHGLLLRKAPVLQYLYYLAQIGIAMSPLSNNSLFLSYHRNPLPEYLSRGLMVSLSTDDPLQFHFTKVILHFKLNCCNKMKSYWLGPKYIKEGQESNDIRRTNVPDIRLAYRFETMCEELNLITQAVRSEELETIEEEGSLCMSAVPSDQ</sequence>
<dbReference type="GO" id="GO:0046033">
    <property type="term" value="P:AMP metabolic process"/>
    <property type="evidence" value="ECO:0007669"/>
    <property type="project" value="TreeGrafter"/>
</dbReference>
<keyword evidence="7" id="KW-0862">Zinc</keyword>
<proteinExistence type="inferred from homology"/>
<evidence type="ECO:0000256" key="6">
    <source>
        <dbReference type="ARBA" id="ARBA00022801"/>
    </source>
</evidence>
<keyword evidence="5" id="KW-0479">Metal-binding</keyword>
<dbReference type="GO" id="GO:0003876">
    <property type="term" value="F:AMP deaminase activity"/>
    <property type="evidence" value="ECO:0007669"/>
    <property type="project" value="UniProtKB-EC"/>
</dbReference>
<dbReference type="GO" id="GO:0005829">
    <property type="term" value="C:cytosol"/>
    <property type="evidence" value="ECO:0007669"/>
    <property type="project" value="TreeGrafter"/>
</dbReference>
<dbReference type="UniPathway" id="UPA00591">
    <property type="reaction ID" value="UER00663"/>
</dbReference>
<dbReference type="GO" id="GO:0046872">
    <property type="term" value="F:metal ion binding"/>
    <property type="evidence" value="ECO:0007669"/>
    <property type="project" value="UniProtKB-KW"/>
</dbReference>
<dbReference type="PANTHER" id="PTHR11359">
    <property type="entry name" value="AMP DEAMINASE"/>
    <property type="match status" value="1"/>
</dbReference>
<dbReference type="PANTHER" id="PTHR11359:SF3">
    <property type="entry name" value="AMP DEAMINASE 2"/>
    <property type="match status" value="1"/>
</dbReference>
<dbReference type="Proteomes" id="UP000694621">
    <property type="component" value="Unplaced"/>
</dbReference>
<comment type="cofactor">
    <cofactor evidence="1">
        <name>Zn(2+)</name>
        <dbReference type="ChEBI" id="CHEBI:29105"/>
    </cofactor>
</comment>
<evidence type="ECO:0000256" key="1">
    <source>
        <dbReference type="ARBA" id="ARBA00001947"/>
    </source>
</evidence>
<name>A0A8B9GUU4_ASTMX</name>
<evidence type="ECO:0000256" key="8">
    <source>
        <dbReference type="ARBA" id="ARBA00023080"/>
    </source>
</evidence>
<evidence type="ECO:0000256" key="7">
    <source>
        <dbReference type="ARBA" id="ARBA00022833"/>
    </source>
</evidence>
<evidence type="ECO:0000256" key="4">
    <source>
        <dbReference type="ARBA" id="ARBA00012775"/>
    </source>
</evidence>
<organism evidence="9 10">
    <name type="scientific">Astyanax mexicanus</name>
    <name type="common">Blind cave fish</name>
    <name type="synonym">Astyanax fasciatus mexicanus</name>
    <dbReference type="NCBI Taxonomy" id="7994"/>
    <lineage>
        <taxon>Eukaryota</taxon>
        <taxon>Metazoa</taxon>
        <taxon>Chordata</taxon>
        <taxon>Craniata</taxon>
        <taxon>Vertebrata</taxon>
        <taxon>Euteleostomi</taxon>
        <taxon>Actinopterygii</taxon>
        <taxon>Neopterygii</taxon>
        <taxon>Teleostei</taxon>
        <taxon>Ostariophysi</taxon>
        <taxon>Characiformes</taxon>
        <taxon>Characoidei</taxon>
        <taxon>Acestrorhamphidae</taxon>
        <taxon>Acestrorhamphinae</taxon>
        <taxon>Astyanax</taxon>
    </lineage>
</organism>
<evidence type="ECO:0000256" key="5">
    <source>
        <dbReference type="ARBA" id="ARBA00022723"/>
    </source>
</evidence>
<dbReference type="Pfam" id="PF19326">
    <property type="entry name" value="AMP_deaminase"/>
    <property type="match status" value="2"/>
</dbReference>
<evidence type="ECO:0000256" key="2">
    <source>
        <dbReference type="ARBA" id="ARBA00004955"/>
    </source>
</evidence>
<dbReference type="EC" id="3.5.4.6" evidence="4"/>
<protein>
    <recommendedName>
        <fullName evidence="4">AMP deaminase</fullName>
        <ecNumber evidence="4">3.5.4.6</ecNumber>
    </recommendedName>
</protein>
<keyword evidence="8" id="KW-0546">Nucleotide metabolism</keyword>
<dbReference type="Ensembl" id="ENSAMXT00005002856.1">
    <property type="protein sequence ID" value="ENSAMXP00005002549.1"/>
    <property type="gene ID" value="ENSAMXG00005001461.1"/>
</dbReference>